<sequence length="71" mass="8031">MNAVLDLRGVKEIQTLEILNPLPHVVDLKESSLDVRAVERKLNQVIFIGVFDLKEFNNDGSKPLSLDKTRT</sequence>
<dbReference type="AlphaFoldDB" id="A0A4E0RKW0"/>
<dbReference type="Proteomes" id="UP000030428">
    <property type="component" value="Unassembled WGS sequence"/>
</dbReference>
<evidence type="ECO:0000313" key="1">
    <source>
        <dbReference type="EMBL" id="TGN99734.1"/>
    </source>
</evidence>
<organism evidence="1 2">
    <name type="scientific">Candidatus Thiomargarita nelsonii</name>
    <dbReference type="NCBI Taxonomy" id="1003181"/>
    <lineage>
        <taxon>Bacteria</taxon>
        <taxon>Pseudomonadati</taxon>
        <taxon>Pseudomonadota</taxon>
        <taxon>Gammaproteobacteria</taxon>
        <taxon>Thiotrichales</taxon>
        <taxon>Thiotrichaceae</taxon>
        <taxon>Thiomargarita</taxon>
    </lineage>
</organism>
<reference evidence="1 2" key="1">
    <citation type="journal article" date="2016" name="Front. Microbiol.">
        <title>Single-Cell (Meta-)Genomics of a Dimorphic Candidatus Thiomargarita nelsonii Reveals Genomic Plasticity.</title>
        <authorList>
            <person name="Flood B.E."/>
            <person name="Fliss P."/>
            <person name="Jones D.S."/>
            <person name="Dick G.J."/>
            <person name="Jain S."/>
            <person name="Kaster A.K."/>
            <person name="Winkel M."/>
            <person name="Mussmann M."/>
            <person name="Bailey J."/>
        </authorList>
    </citation>
    <scope>NUCLEOTIDE SEQUENCE [LARGE SCALE GENOMIC DNA]</scope>
    <source>
        <strain evidence="1">Hydrate Ridge</strain>
    </source>
</reference>
<keyword evidence="2" id="KW-1185">Reference proteome</keyword>
<dbReference type="EMBL" id="JSZA02000388">
    <property type="protein sequence ID" value="TGN99734.1"/>
    <property type="molecule type" value="Genomic_DNA"/>
</dbReference>
<proteinExistence type="predicted"/>
<protein>
    <submittedName>
        <fullName evidence="1">Uncharacterized protein</fullName>
    </submittedName>
</protein>
<accession>A0A4E0RKW0</accession>
<gene>
    <name evidence="1" type="ORF">PN36_34610</name>
</gene>
<name>A0A4E0RKW0_9GAMM</name>
<comment type="caution">
    <text evidence="1">The sequence shown here is derived from an EMBL/GenBank/DDBJ whole genome shotgun (WGS) entry which is preliminary data.</text>
</comment>
<evidence type="ECO:0000313" key="2">
    <source>
        <dbReference type="Proteomes" id="UP000030428"/>
    </source>
</evidence>